<protein>
    <recommendedName>
        <fullName evidence="1">SGNH hydrolase-type esterase domain-containing protein</fullName>
    </recommendedName>
</protein>
<dbReference type="InterPro" id="IPR051532">
    <property type="entry name" value="Ester_Hydrolysis_Enzymes"/>
</dbReference>
<dbReference type="AlphaFoldDB" id="G5IL87"/>
<dbReference type="RefSeq" id="WP_006782254.1">
    <property type="nucleotide sequence ID" value="NZ_CP040506.1"/>
</dbReference>
<dbReference type="Proteomes" id="UP000005384">
    <property type="component" value="Unassembled WGS sequence"/>
</dbReference>
<dbReference type="Gene3D" id="3.40.50.1110">
    <property type="entry name" value="SGNH hydrolase"/>
    <property type="match status" value="1"/>
</dbReference>
<evidence type="ECO:0000259" key="1">
    <source>
        <dbReference type="Pfam" id="PF13472"/>
    </source>
</evidence>
<dbReference type="InterPro" id="IPR036514">
    <property type="entry name" value="SGNH_hydro_sf"/>
</dbReference>
<dbReference type="HOGENOM" id="CLU_088167_0_0_9"/>
<dbReference type="Pfam" id="PF13472">
    <property type="entry name" value="Lipase_GDSL_2"/>
    <property type="match status" value="1"/>
</dbReference>
<feature type="domain" description="SGNH hydrolase-type esterase" evidence="1">
    <location>
        <begin position="26"/>
        <end position="218"/>
    </location>
</feature>
<dbReference type="CDD" id="cd01839">
    <property type="entry name" value="SGNH_arylesterase_like"/>
    <property type="match status" value="1"/>
</dbReference>
<gene>
    <name evidence="2" type="ORF">HMPREF9473_04265</name>
</gene>
<comment type="caution">
    <text evidence="2">The sequence shown here is derived from an EMBL/GenBank/DDBJ whole genome shotgun (WGS) entry which is preliminary data.</text>
</comment>
<dbReference type="SUPFAM" id="SSF52266">
    <property type="entry name" value="SGNH hydrolase"/>
    <property type="match status" value="1"/>
</dbReference>
<dbReference type="OrthoDB" id="164654at2"/>
<accession>G5IL87</accession>
<dbReference type="InterPro" id="IPR013830">
    <property type="entry name" value="SGNH_hydro"/>
</dbReference>
<dbReference type="PANTHER" id="PTHR30383">
    <property type="entry name" value="THIOESTERASE 1/PROTEASE 1/LYSOPHOSPHOLIPASE L1"/>
    <property type="match status" value="1"/>
</dbReference>
<name>G5IL87_9FIRM</name>
<evidence type="ECO:0000313" key="3">
    <source>
        <dbReference type="Proteomes" id="UP000005384"/>
    </source>
</evidence>
<keyword evidence="3" id="KW-1185">Reference proteome</keyword>
<dbReference type="PATRIC" id="fig|742737.3.peg.4247"/>
<dbReference type="EMBL" id="ADLN01000118">
    <property type="protein sequence ID" value="EHI57775.1"/>
    <property type="molecule type" value="Genomic_DNA"/>
</dbReference>
<reference evidence="2 3" key="1">
    <citation type="submission" date="2011-08" db="EMBL/GenBank/DDBJ databases">
        <title>The Genome Sequence of Clostridium hathewayi WAL-18680.</title>
        <authorList>
            <consortium name="The Broad Institute Genome Sequencing Platform"/>
            <person name="Earl A."/>
            <person name="Ward D."/>
            <person name="Feldgarden M."/>
            <person name="Gevers D."/>
            <person name="Finegold S.M."/>
            <person name="Summanen P.H."/>
            <person name="Molitoris D.R."/>
            <person name="Song M."/>
            <person name="Daigneault M."/>
            <person name="Allen-Vercoe E."/>
            <person name="Young S.K."/>
            <person name="Zeng Q."/>
            <person name="Gargeya S."/>
            <person name="Fitzgerald M."/>
            <person name="Haas B."/>
            <person name="Abouelleil A."/>
            <person name="Alvarado L."/>
            <person name="Arachchi H.M."/>
            <person name="Berlin A."/>
            <person name="Brown A."/>
            <person name="Chapman S.B."/>
            <person name="Chen Z."/>
            <person name="Dunbar C."/>
            <person name="Freedman E."/>
            <person name="Gearin G."/>
            <person name="Gellesch M."/>
            <person name="Goldberg J."/>
            <person name="Griggs A."/>
            <person name="Gujja S."/>
            <person name="Heiman D."/>
            <person name="Howarth C."/>
            <person name="Larson L."/>
            <person name="Lui A."/>
            <person name="MacDonald P.J.P."/>
            <person name="Montmayeur A."/>
            <person name="Murphy C."/>
            <person name="Neiman D."/>
            <person name="Pearson M."/>
            <person name="Priest M."/>
            <person name="Roberts A."/>
            <person name="Saif S."/>
            <person name="Shea T."/>
            <person name="Shenoy N."/>
            <person name="Sisk P."/>
            <person name="Stolte C."/>
            <person name="Sykes S."/>
            <person name="Wortman J."/>
            <person name="Nusbaum C."/>
            <person name="Birren B."/>
        </authorList>
    </citation>
    <scope>NUCLEOTIDE SEQUENCE [LARGE SCALE GENOMIC DNA]</scope>
    <source>
        <strain evidence="2 3">WAL-18680</strain>
    </source>
</reference>
<organism evidence="2 3">
    <name type="scientific">Hungatella hathewayi WAL-18680</name>
    <dbReference type="NCBI Taxonomy" id="742737"/>
    <lineage>
        <taxon>Bacteria</taxon>
        <taxon>Bacillati</taxon>
        <taxon>Bacillota</taxon>
        <taxon>Clostridia</taxon>
        <taxon>Lachnospirales</taxon>
        <taxon>Lachnospiraceae</taxon>
        <taxon>Hungatella</taxon>
    </lineage>
</organism>
<evidence type="ECO:0000313" key="2">
    <source>
        <dbReference type="EMBL" id="EHI57775.1"/>
    </source>
</evidence>
<sequence length="232" mass="25387">MADKISGGAELGHPVLNGRAAKHIVCFGDSNTHGYCAETGGRFDETERWTRLLQDKLGDSFLITEEGLGGRTTSFDDPIHESMSGLEYIHPCLMSHKPVDLLIIMLGTNDTKERFGSSAACIALGLKRLINKAKAANEAWKDGKPNILVIAPKNIDKRYEETVVVQTMGYGCAEKSALVPEEFRKMAEQMGCAFLDANTVVTEQNHVDFMHLTKEGHRELAEALAVLIPGLS</sequence>
<proteinExistence type="predicted"/>
<dbReference type="PANTHER" id="PTHR30383:SF29">
    <property type="entry name" value="SGNH HYDROLASE-TYPE ESTERASE DOMAIN-CONTAINING PROTEIN"/>
    <property type="match status" value="1"/>
</dbReference>